<gene>
    <name evidence="1" type="ORF">NCTC12121_00418</name>
</gene>
<dbReference type="AlphaFoldDB" id="A0A376D743"/>
<accession>A0A376D743</accession>
<reference evidence="1 2" key="1">
    <citation type="submission" date="2018-06" db="EMBL/GenBank/DDBJ databases">
        <authorList>
            <consortium name="Pathogen Informatics"/>
            <person name="Doyle S."/>
        </authorList>
    </citation>
    <scope>NUCLEOTIDE SEQUENCE [LARGE SCALE GENOMIC DNA]</scope>
    <source>
        <strain evidence="1 2">NCTC12121</strain>
    </source>
</reference>
<organism evidence="1 2">
    <name type="scientific">Edwardsiella hoshinae</name>
    <dbReference type="NCBI Taxonomy" id="93378"/>
    <lineage>
        <taxon>Bacteria</taxon>
        <taxon>Pseudomonadati</taxon>
        <taxon>Pseudomonadota</taxon>
        <taxon>Gammaproteobacteria</taxon>
        <taxon>Enterobacterales</taxon>
        <taxon>Hafniaceae</taxon>
        <taxon>Edwardsiella</taxon>
    </lineage>
</organism>
<dbReference type="Proteomes" id="UP000255248">
    <property type="component" value="Unassembled WGS sequence"/>
</dbReference>
<sequence length="88" mass="10195">MTGIADVAKQQIIWQLLERNSHLVSADFFKKFRSFLLIKDKVLVFKKGGLTGLKTACMVGSRANFCCPLFYSWYYQFTDMNRFLLGDI</sequence>
<proteinExistence type="predicted"/>
<evidence type="ECO:0000313" key="2">
    <source>
        <dbReference type="Proteomes" id="UP000255248"/>
    </source>
</evidence>
<dbReference type="EMBL" id="UFXZ01000001">
    <property type="protein sequence ID" value="STC83925.1"/>
    <property type="molecule type" value="Genomic_DNA"/>
</dbReference>
<name>A0A376D743_9GAMM</name>
<evidence type="ECO:0000313" key="1">
    <source>
        <dbReference type="EMBL" id="STC83925.1"/>
    </source>
</evidence>
<protein>
    <submittedName>
        <fullName evidence="1">Uncharacterized protein</fullName>
    </submittedName>
</protein>